<dbReference type="STRING" id="1747903.ASR47_10244"/>
<keyword evidence="1" id="KW-0472">Membrane</keyword>
<feature type="domain" description="Acyltransferase 3" evidence="2">
    <location>
        <begin position="18"/>
        <end position="334"/>
    </location>
</feature>
<accession>A0A1A7C8I7</accession>
<dbReference type="PATRIC" id="fig|1747903.4.peg.4752"/>
<dbReference type="GO" id="GO:0000271">
    <property type="term" value="P:polysaccharide biosynthetic process"/>
    <property type="evidence" value="ECO:0007669"/>
    <property type="project" value="TreeGrafter"/>
</dbReference>
<dbReference type="PANTHER" id="PTHR23028:SF131">
    <property type="entry name" value="BLR2367 PROTEIN"/>
    <property type="match status" value="1"/>
</dbReference>
<gene>
    <name evidence="3" type="ORF">ASR47_10244</name>
</gene>
<dbReference type="Pfam" id="PF01757">
    <property type="entry name" value="Acyl_transf_3"/>
    <property type="match status" value="1"/>
</dbReference>
<dbReference type="GO" id="GO:0016747">
    <property type="term" value="F:acyltransferase activity, transferring groups other than amino-acyl groups"/>
    <property type="evidence" value="ECO:0007669"/>
    <property type="project" value="InterPro"/>
</dbReference>
<feature type="transmembrane region" description="Helical" evidence="1">
    <location>
        <begin position="331"/>
        <end position="351"/>
    </location>
</feature>
<dbReference type="Proteomes" id="UP000092713">
    <property type="component" value="Unassembled WGS sequence"/>
</dbReference>
<keyword evidence="1" id="KW-1133">Transmembrane helix</keyword>
<evidence type="ECO:0000259" key="2">
    <source>
        <dbReference type="Pfam" id="PF01757"/>
    </source>
</evidence>
<feature type="transmembrane region" description="Helical" evidence="1">
    <location>
        <begin position="302"/>
        <end position="325"/>
    </location>
</feature>
<proteinExistence type="predicted"/>
<name>A0A1A7C8I7_9BURK</name>
<keyword evidence="4" id="KW-1185">Reference proteome</keyword>
<organism evidence="3 4">
    <name type="scientific">Janthinobacterium psychrotolerans</name>
    <dbReference type="NCBI Taxonomy" id="1747903"/>
    <lineage>
        <taxon>Bacteria</taxon>
        <taxon>Pseudomonadati</taxon>
        <taxon>Pseudomonadota</taxon>
        <taxon>Betaproteobacteria</taxon>
        <taxon>Burkholderiales</taxon>
        <taxon>Oxalobacteraceae</taxon>
        <taxon>Janthinobacterium</taxon>
    </lineage>
</organism>
<feature type="transmembrane region" description="Helical" evidence="1">
    <location>
        <begin position="242"/>
        <end position="260"/>
    </location>
</feature>
<feature type="transmembrane region" description="Helical" evidence="1">
    <location>
        <begin position="63"/>
        <end position="85"/>
    </location>
</feature>
<dbReference type="OrthoDB" id="8956208at2"/>
<sequence>MTAATAVQADLKNRPQFGWINGLKAGAAQLIVLHHLAFYGPMSDYVQPMWPALLDWLGDSARIAVQVFLVIGGFLAAKSLSPAGLPGLAASPSPLSAIWRRYAKLAPPFVAATLIAALANALALTLMSHDSISAPATFGQIGAHALLLHGVLGYESLSAGAWYVAIDFQLYALAALLFWSTGRIAGERRRPWLVPAIVALGVTASLLYFNLDSGWDNWAPYFFGSYGLGMLAWWASDPRRQGHAATVMMLLLIVPAWLALAVEFRTRIELALAVACVLFLCGRRVKVLSGPLGAAVNTLGRISYAVFLIHFPVSLLVNTVFVRYAPLEPEWQALGMLTAWAASLGAGAAFHRWVEVPLGRMVQSLVGKALVRPVSV</sequence>
<feature type="transmembrane region" description="Helical" evidence="1">
    <location>
        <begin position="105"/>
        <end position="124"/>
    </location>
</feature>
<dbReference type="GO" id="GO:0016020">
    <property type="term" value="C:membrane"/>
    <property type="evidence" value="ECO:0007669"/>
    <property type="project" value="TreeGrafter"/>
</dbReference>
<feature type="transmembrane region" description="Helical" evidence="1">
    <location>
        <begin position="192"/>
        <end position="211"/>
    </location>
</feature>
<feature type="transmembrane region" description="Helical" evidence="1">
    <location>
        <begin position="266"/>
        <end position="282"/>
    </location>
</feature>
<evidence type="ECO:0000313" key="4">
    <source>
        <dbReference type="Proteomes" id="UP000092713"/>
    </source>
</evidence>
<reference evidence="3 4" key="1">
    <citation type="submission" date="2016-04" db="EMBL/GenBank/DDBJ databases">
        <title>Draft genome sequence of Janthinobacterium psychrotolerans sp. nov., isolated from freshwater sediments in Denmark.</title>
        <authorList>
            <person name="Gong X."/>
            <person name="Skrivergaard S."/>
            <person name="Korsgaard B.S."/>
            <person name="Schreiber L."/>
            <person name="Marshall I.P."/>
            <person name="Finster K."/>
            <person name="Schramm A."/>
        </authorList>
    </citation>
    <scope>NUCLEOTIDE SEQUENCE [LARGE SCALE GENOMIC DNA]</scope>
    <source>
        <strain evidence="3 4">S3-2</strain>
    </source>
</reference>
<dbReference type="InterPro" id="IPR050879">
    <property type="entry name" value="Acyltransferase_3"/>
</dbReference>
<feature type="transmembrane region" description="Helical" evidence="1">
    <location>
        <begin position="160"/>
        <end position="180"/>
    </location>
</feature>
<evidence type="ECO:0000313" key="3">
    <source>
        <dbReference type="EMBL" id="OBV41085.1"/>
    </source>
</evidence>
<dbReference type="PANTHER" id="PTHR23028">
    <property type="entry name" value="ACETYLTRANSFERASE"/>
    <property type="match status" value="1"/>
</dbReference>
<feature type="transmembrane region" description="Helical" evidence="1">
    <location>
        <begin position="217"/>
        <end position="235"/>
    </location>
</feature>
<evidence type="ECO:0000256" key="1">
    <source>
        <dbReference type="SAM" id="Phobius"/>
    </source>
</evidence>
<dbReference type="RefSeq" id="WP_065306275.1">
    <property type="nucleotide sequence ID" value="NZ_LOCQ01000039.1"/>
</dbReference>
<dbReference type="AlphaFoldDB" id="A0A1A7C8I7"/>
<comment type="caution">
    <text evidence="3">The sequence shown here is derived from an EMBL/GenBank/DDBJ whole genome shotgun (WGS) entry which is preliminary data.</text>
</comment>
<dbReference type="EMBL" id="LOCQ01000039">
    <property type="protein sequence ID" value="OBV41085.1"/>
    <property type="molecule type" value="Genomic_DNA"/>
</dbReference>
<keyword evidence="1" id="KW-0812">Transmembrane</keyword>
<dbReference type="InterPro" id="IPR002656">
    <property type="entry name" value="Acyl_transf_3_dom"/>
</dbReference>
<protein>
    <submittedName>
        <fullName evidence="3">Peptidoglycan/LPS O-acetylase OafA/YrhL</fullName>
    </submittedName>
</protein>